<organism evidence="1 2">
    <name type="scientific">Irpex rosettiformis</name>
    <dbReference type="NCBI Taxonomy" id="378272"/>
    <lineage>
        <taxon>Eukaryota</taxon>
        <taxon>Fungi</taxon>
        <taxon>Dikarya</taxon>
        <taxon>Basidiomycota</taxon>
        <taxon>Agaricomycotina</taxon>
        <taxon>Agaricomycetes</taxon>
        <taxon>Polyporales</taxon>
        <taxon>Irpicaceae</taxon>
        <taxon>Irpex</taxon>
    </lineage>
</organism>
<accession>A0ACB8UEF1</accession>
<protein>
    <submittedName>
        <fullName evidence="1">Uncharacterized protein</fullName>
    </submittedName>
</protein>
<sequence>MSWYTLPPTTSLSAGSESPVFAYIDNGEPLIAAVPYTTIVATYGLAYNAHTFSRVLALAPKHNFRIVAVNRRCYGGSTSFAQEQMSALPTAPDEEKAIFVRATGIDFAAFVDRFIRANNIPPTSPDGKSGGIAILGWSAGYGVVISALANLEHMLLATQALFKSHVRRLVMQEPPPLSPGAWFFEMDGSIPQKHRRRMGTNWITSYFNRGDLSTRDRPFVLSHLVPSISTRAPSIYNMSQQEFVTIVGETVSELEVMAFCGK</sequence>
<name>A0ACB8UEF1_9APHY</name>
<keyword evidence="2" id="KW-1185">Reference proteome</keyword>
<comment type="caution">
    <text evidence="1">The sequence shown here is derived from an EMBL/GenBank/DDBJ whole genome shotgun (WGS) entry which is preliminary data.</text>
</comment>
<dbReference type="EMBL" id="MU274903">
    <property type="protein sequence ID" value="KAI0092603.1"/>
    <property type="molecule type" value="Genomic_DNA"/>
</dbReference>
<dbReference type="Proteomes" id="UP001055072">
    <property type="component" value="Unassembled WGS sequence"/>
</dbReference>
<evidence type="ECO:0000313" key="2">
    <source>
        <dbReference type="Proteomes" id="UP001055072"/>
    </source>
</evidence>
<proteinExistence type="predicted"/>
<reference evidence="1" key="1">
    <citation type="journal article" date="2021" name="Environ. Microbiol.">
        <title>Gene family expansions and transcriptome signatures uncover fungal adaptations to wood decay.</title>
        <authorList>
            <person name="Hage H."/>
            <person name="Miyauchi S."/>
            <person name="Viragh M."/>
            <person name="Drula E."/>
            <person name="Min B."/>
            <person name="Chaduli D."/>
            <person name="Navarro D."/>
            <person name="Favel A."/>
            <person name="Norest M."/>
            <person name="Lesage-Meessen L."/>
            <person name="Balint B."/>
            <person name="Merenyi Z."/>
            <person name="de Eugenio L."/>
            <person name="Morin E."/>
            <person name="Martinez A.T."/>
            <person name="Baldrian P."/>
            <person name="Stursova M."/>
            <person name="Martinez M.J."/>
            <person name="Novotny C."/>
            <person name="Magnuson J.K."/>
            <person name="Spatafora J.W."/>
            <person name="Maurice S."/>
            <person name="Pangilinan J."/>
            <person name="Andreopoulos W."/>
            <person name="LaButti K."/>
            <person name="Hundley H."/>
            <person name="Na H."/>
            <person name="Kuo A."/>
            <person name="Barry K."/>
            <person name="Lipzen A."/>
            <person name="Henrissat B."/>
            <person name="Riley R."/>
            <person name="Ahrendt S."/>
            <person name="Nagy L.G."/>
            <person name="Grigoriev I.V."/>
            <person name="Martin F."/>
            <person name="Rosso M.N."/>
        </authorList>
    </citation>
    <scope>NUCLEOTIDE SEQUENCE</scope>
    <source>
        <strain evidence="1">CBS 384.51</strain>
    </source>
</reference>
<gene>
    <name evidence="1" type="ORF">BDY19DRAFT_925175</name>
</gene>
<evidence type="ECO:0000313" key="1">
    <source>
        <dbReference type="EMBL" id="KAI0092603.1"/>
    </source>
</evidence>